<keyword evidence="3 6" id="KW-1133">Transmembrane helix</keyword>
<feature type="region of interest" description="Disordered" evidence="5">
    <location>
        <begin position="86"/>
        <end position="184"/>
    </location>
</feature>
<evidence type="ECO:0000256" key="6">
    <source>
        <dbReference type="SAM" id="Phobius"/>
    </source>
</evidence>
<keyword evidence="4 6" id="KW-0472">Membrane</keyword>
<evidence type="ECO:0000256" key="2">
    <source>
        <dbReference type="ARBA" id="ARBA00022692"/>
    </source>
</evidence>
<dbReference type="InterPro" id="IPR019153">
    <property type="entry name" value="DDRGK_dom-contain"/>
</dbReference>
<accession>A0AAD2GCF3</accession>
<feature type="compositionally biased region" description="Basic and acidic residues" evidence="5">
    <location>
        <begin position="173"/>
        <end position="184"/>
    </location>
</feature>
<keyword evidence="8" id="KW-1185">Reference proteome</keyword>
<organism evidence="7 8">
    <name type="scientific">Cylindrotheca closterium</name>
    <dbReference type="NCBI Taxonomy" id="2856"/>
    <lineage>
        <taxon>Eukaryota</taxon>
        <taxon>Sar</taxon>
        <taxon>Stramenopiles</taxon>
        <taxon>Ochrophyta</taxon>
        <taxon>Bacillariophyta</taxon>
        <taxon>Bacillariophyceae</taxon>
        <taxon>Bacillariophycidae</taxon>
        <taxon>Bacillariales</taxon>
        <taxon>Bacillariaceae</taxon>
        <taxon>Cylindrotheca</taxon>
    </lineage>
</organism>
<name>A0AAD2GCF3_9STRA</name>
<keyword evidence="2 6" id="KW-0812">Transmembrane</keyword>
<evidence type="ECO:0008006" key="9">
    <source>
        <dbReference type="Google" id="ProtNLM"/>
    </source>
</evidence>
<comment type="subcellular location">
    <subcellularLocation>
        <location evidence="1">Membrane</location>
        <topology evidence="1">Single-pass membrane protein</topology>
    </subcellularLocation>
</comment>
<protein>
    <recommendedName>
        <fullName evidence="9">DDRGK domain-containing protein 1</fullName>
    </recommendedName>
</protein>
<evidence type="ECO:0000313" key="7">
    <source>
        <dbReference type="EMBL" id="CAJ1969470.1"/>
    </source>
</evidence>
<dbReference type="Gene3D" id="1.10.10.10">
    <property type="entry name" value="Winged helix-like DNA-binding domain superfamily/Winged helix DNA-binding domain"/>
    <property type="match status" value="1"/>
</dbReference>
<dbReference type="SMART" id="SM01128">
    <property type="entry name" value="DDRGK"/>
    <property type="match status" value="1"/>
</dbReference>
<dbReference type="InterPro" id="IPR036388">
    <property type="entry name" value="WH-like_DNA-bd_sf"/>
</dbReference>
<proteinExistence type="predicted"/>
<dbReference type="InterPro" id="IPR036390">
    <property type="entry name" value="WH_DNA-bd_sf"/>
</dbReference>
<comment type="caution">
    <text evidence="7">The sequence shown here is derived from an EMBL/GenBank/DDBJ whole genome shotgun (WGS) entry which is preliminary data.</text>
</comment>
<evidence type="ECO:0000313" key="8">
    <source>
        <dbReference type="Proteomes" id="UP001295423"/>
    </source>
</evidence>
<dbReference type="GO" id="GO:0016020">
    <property type="term" value="C:membrane"/>
    <property type="evidence" value="ECO:0007669"/>
    <property type="project" value="UniProtKB-SubCell"/>
</dbReference>
<dbReference type="EMBL" id="CAKOGP040002424">
    <property type="protein sequence ID" value="CAJ1969470.1"/>
    <property type="molecule type" value="Genomic_DNA"/>
</dbReference>
<dbReference type="SUPFAM" id="SSF46785">
    <property type="entry name" value="Winged helix' DNA-binding domain"/>
    <property type="match status" value="1"/>
</dbReference>
<evidence type="ECO:0000256" key="3">
    <source>
        <dbReference type="ARBA" id="ARBA00022989"/>
    </source>
</evidence>
<dbReference type="Proteomes" id="UP001295423">
    <property type="component" value="Unassembled WGS sequence"/>
</dbReference>
<feature type="compositionally biased region" description="Basic and acidic residues" evidence="5">
    <location>
        <begin position="123"/>
        <end position="160"/>
    </location>
</feature>
<feature type="transmembrane region" description="Helical" evidence="6">
    <location>
        <begin position="26"/>
        <end position="47"/>
    </location>
</feature>
<evidence type="ECO:0000256" key="1">
    <source>
        <dbReference type="ARBA" id="ARBA00004167"/>
    </source>
</evidence>
<sequence length="296" mass="34091">MIVMTAANEEPLGPAPQFDVGFSDSIILIVSIIGSVILAVTVHSIVLTKLKSAEEIEDEELTYEDQLVNADVSTLNRAQRRARARAIMKQQRRIAPTGTPTDDENNRIEDENPIEPSTAPQLSRKDRQKAAKAAEKEERKILEDDRRQQQEESQKIAQREKQKRQKKMMQQAEAERKARQEQRIADEMTSYKEWKTFLGTLDGKESLTVKEWIQELRSDRYVDIDSLAKRFQVDEETVIQRIQELINESRIAGIHHGNRFIFLSMDEMAQFAEIVKSREKTSVQDLREIVNTIIGD</sequence>
<gene>
    <name evidence="7" type="ORF">CYCCA115_LOCUS23725</name>
</gene>
<dbReference type="AlphaFoldDB" id="A0AAD2GCF3"/>
<reference evidence="7" key="1">
    <citation type="submission" date="2023-08" db="EMBL/GenBank/DDBJ databases">
        <authorList>
            <person name="Audoor S."/>
            <person name="Bilcke G."/>
        </authorList>
    </citation>
    <scope>NUCLEOTIDE SEQUENCE</scope>
</reference>
<evidence type="ECO:0000256" key="4">
    <source>
        <dbReference type="ARBA" id="ARBA00023136"/>
    </source>
</evidence>
<dbReference type="Pfam" id="PF09756">
    <property type="entry name" value="DDRGK"/>
    <property type="match status" value="1"/>
</dbReference>
<evidence type="ECO:0000256" key="5">
    <source>
        <dbReference type="SAM" id="MobiDB-lite"/>
    </source>
</evidence>